<reference evidence="1 2" key="2">
    <citation type="submission" date="2018-03" db="EMBL/GenBank/DDBJ databases">
        <authorList>
            <person name="Keele B.F."/>
        </authorList>
    </citation>
    <scope>NUCLEOTIDE SEQUENCE [LARGE SCALE GENOMIC DNA]</scope>
    <source>
        <strain evidence="1 2">D13</strain>
    </source>
</reference>
<gene>
    <name evidence="1" type="ORF">C7S18_19430</name>
</gene>
<organism evidence="1 2">
    <name type="scientific">Ahniella affigens</name>
    <dbReference type="NCBI Taxonomy" id="2021234"/>
    <lineage>
        <taxon>Bacteria</taxon>
        <taxon>Pseudomonadati</taxon>
        <taxon>Pseudomonadota</taxon>
        <taxon>Gammaproteobacteria</taxon>
        <taxon>Lysobacterales</taxon>
        <taxon>Rhodanobacteraceae</taxon>
        <taxon>Ahniella</taxon>
    </lineage>
</organism>
<dbReference type="AlphaFoldDB" id="A0A2P1PWG9"/>
<accession>A0A2P1PWG9</accession>
<dbReference type="EMBL" id="CP027860">
    <property type="protein sequence ID" value="AVP99201.1"/>
    <property type="molecule type" value="Genomic_DNA"/>
</dbReference>
<protein>
    <submittedName>
        <fullName evidence="1">Uncharacterized protein</fullName>
    </submittedName>
</protein>
<keyword evidence="2" id="KW-1185">Reference proteome</keyword>
<dbReference type="Proteomes" id="UP000241074">
    <property type="component" value="Chromosome"/>
</dbReference>
<evidence type="ECO:0000313" key="1">
    <source>
        <dbReference type="EMBL" id="AVP99201.1"/>
    </source>
</evidence>
<dbReference type="KEGG" id="xba:C7S18_19430"/>
<name>A0A2P1PWG9_9GAMM</name>
<sequence length="172" mass="18857">MARAAKIERPGLPPLVIDAAQDRYYAGLTLKPLLGYCQGEIALTEWKSLTDAETEKFRSSNSGLPLSRLLWLYVLGTSNGLNVLPGLDLNGKFKLTKWPQIEREFPKHFRIATAMMKGFAPLQEVADAAGASLGDVADFVNAYAAIGFVQQETGSFNADRKAVLDRLRQRAG</sequence>
<evidence type="ECO:0000313" key="2">
    <source>
        <dbReference type="Proteomes" id="UP000241074"/>
    </source>
</evidence>
<proteinExistence type="predicted"/>
<reference evidence="1 2" key="1">
    <citation type="submission" date="2018-03" db="EMBL/GenBank/DDBJ databases">
        <title>Ahniella affigens gen. nov., sp. nov., a gammaproteobacterium isolated from sandy soil near a stream.</title>
        <authorList>
            <person name="Ko Y."/>
            <person name="Kim J.-H."/>
        </authorList>
    </citation>
    <scope>NUCLEOTIDE SEQUENCE [LARGE SCALE GENOMIC DNA]</scope>
    <source>
        <strain evidence="1 2">D13</strain>
    </source>
</reference>